<protein>
    <submittedName>
        <fullName evidence="1">Uncharacterized protein</fullName>
    </submittedName>
</protein>
<dbReference type="EMBL" id="CM042025">
    <property type="protein sequence ID" value="KAI3808504.1"/>
    <property type="molecule type" value="Genomic_DNA"/>
</dbReference>
<sequence>MCAYLNVIDLHDNALTGSIPPQLGSLVRLSVFDVSNNKLSGVIPASLAGFNAGSYSGNEDLYGYPLGPVESEGLSVVEIVGIGLGSGLVSLVLSYTVVCVWLRVTDRKMDDEEDGKISQLMPEY</sequence>
<organism evidence="1 2">
    <name type="scientific">Smallanthus sonchifolius</name>
    <dbReference type="NCBI Taxonomy" id="185202"/>
    <lineage>
        <taxon>Eukaryota</taxon>
        <taxon>Viridiplantae</taxon>
        <taxon>Streptophyta</taxon>
        <taxon>Embryophyta</taxon>
        <taxon>Tracheophyta</taxon>
        <taxon>Spermatophyta</taxon>
        <taxon>Magnoliopsida</taxon>
        <taxon>eudicotyledons</taxon>
        <taxon>Gunneridae</taxon>
        <taxon>Pentapetalae</taxon>
        <taxon>asterids</taxon>
        <taxon>campanulids</taxon>
        <taxon>Asterales</taxon>
        <taxon>Asteraceae</taxon>
        <taxon>Asteroideae</taxon>
        <taxon>Heliantheae alliance</taxon>
        <taxon>Millerieae</taxon>
        <taxon>Smallanthus</taxon>
    </lineage>
</organism>
<evidence type="ECO:0000313" key="2">
    <source>
        <dbReference type="Proteomes" id="UP001056120"/>
    </source>
</evidence>
<evidence type="ECO:0000313" key="1">
    <source>
        <dbReference type="EMBL" id="KAI3808504.1"/>
    </source>
</evidence>
<reference evidence="2" key="1">
    <citation type="journal article" date="2022" name="Mol. Ecol. Resour.">
        <title>The genomes of chicory, endive, great burdock and yacon provide insights into Asteraceae palaeo-polyploidization history and plant inulin production.</title>
        <authorList>
            <person name="Fan W."/>
            <person name="Wang S."/>
            <person name="Wang H."/>
            <person name="Wang A."/>
            <person name="Jiang F."/>
            <person name="Liu H."/>
            <person name="Zhao H."/>
            <person name="Xu D."/>
            <person name="Zhang Y."/>
        </authorList>
    </citation>
    <scope>NUCLEOTIDE SEQUENCE [LARGE SCALE GENOMIC DNA]</scope>
    <source>
        <strain evidence="2">cv. Yunnan</strain>
    </source>
</reference>
<dbReference type="Proteomes" id="UP001056120">
    <property type="component" value="Linkage Group LG08"/>
</dbReference>
<keyword evidence="2" id="KW-1185">Reference proteome</keyword>
<name>A0ACB9IKP3_9ASTR</name>
<reference evidence="1 2" key="2">
    <citation type="journal article" date="2022" name="Mol. Ecol. Resour.">
        <title>The genomes of chicory, endive, great burdock and yacon provide insights into Asteraceae paleo-polyploidization history and plant inulin production.</title>
        <authorList>
            <person name="Fan W."/>
            <person name="Wang S."/>
            <person name="Wang H."/>
            <person name="Wang A."/>
            <person name="Jiang F."/>
            <person name="Liu H."/>
            <person name="Zhao H."/>
            <person name="Xu D."/>
            <person name="Zhang Y."/>
        </authorList>
    </citation>
    <scope>NUCLEOTIDE SEQUENCE [LARGE SCALE GENOMIC DNA]</scope>
    <source>
        <strain evidence="2">cv. Yunnan</strain>
        <tissue evidence="1">Leaves</tissue>
    </source>
</reference>
<accession>A0ACB9IKP3</accession>
<proteinExistence type="predicted"/>
<comment type="caution">
    <text evidence="1">The sequence shown here is derived from an EMBL/GenBank/DDBJ whole genome shotgun (WGS) entry which is preliminary data.</text>
</comment>
<gene>
    <name evidence="1" type="ORF">L1987_24455</name>
</gene>